<evidence type="ECO:0000259" key="1">
    <source>
        <dbReference type="Pfam" id="PF09524"/>
    </source>
</evidence>
<proteinExistence type="predicted"/>
<organism evidence="2">
    <name type="scientific">Myoviridae sp. ctI7W9</name>
    <dbReference type="NCBI Taxonomy" id="2826636"/>
    <lineage>
        <taxon>Viruses</taxon>
        <taxon>Duplodnaviria</taxon>
        <taxon>Heunggongvirae</taxon>
        <taxon>Uroviricota</taxon>
        <taxon>Caudoviricetes</taxon>
    </lineage>
</organism>
<protein>
    <recommendedName>
        <fullName evidence="1">Phage conserved hypothetical protein C-terminal domain-containing protein</fullName>
    </recommendedName>
</protein>
<dbReference type="EMBL" id="BK014941">
    <property type="protein sequence ID" value="DAD83719.1"/>
    <property type="molecule type" value="Genomic_DNA"/>
</dbReference>
<evidence type="ECO:0000313" key="2">
    <source>
        <dbReference type="EMBL" id="DAD83719.1"/>
    </source>
</evidence>
<name>A0A8S5MNS9_9CAUD</name>
<dbReference type="Pfam" id="PF09524">
    <property type="entry name" value="Phg_2220_C"/>
    <property type="match status" value="1"/>
</dbReference>
<dbReference type="NCBIfam" id="TIGR02220">
    <property type="entry name" value="phg_TIGR02220"/>
    <property type="match status" value="1"/>
</dbReference>
<sequence length="169" mass="19026">MESREIYDMLLRSIGEHVDTKGRAAVSINGRPALIVTIDRKTGEVTARNAITDTTAADAVIDYLNTVAGTKYQKTPKNRSYINARIAEDHTPEDCRRVIDSRWATWKGTRMQEYMRPCTLFNSEKFEGYLSAAKTNVKKIAGSYFMNHIQRQYSADELAKIGVDLLGEG</sequence>
<reference evidence="2" key="1">
    <citation type="journal article" date="2021" name="Proc. Natl. Acad. Sci. U.S.A.">
        <title>A Catalog of Tens of Thousands of Viruses from Human Metagenomes Reveals Hidden Associations with Chronic Diseases.</title>
        <authorList>
            <person name="Tisza M.J."/>
            <person name="Buck C.B."/>
        </authorList>
    </citation>
    <scope>NUCLEOTIDE SEQUENCE</scope>
    <source>
        <strain evidence="2">CtI7W9</strain>
    </source>
</reference>
<dbReference type="InterPro" id="IPR011741">
    <property type="entry name" value="Phg_2220_C"/>
</dbReference>
<accession>A0A8S5MNS9</accession>
<feature type="domain" description="Phage conserved hypothetical protein C-terminal" evidence="1">
    <location>
        <begin position="60"/>
        <end position="130"/>
    </location>
</feature>